<keyword evidence="3" id="KW-1185">Reference proteome</keyword>
<feature type="transmembrane region" description="Helical" evidence="1">
    <location>
        <begin position="96"/>
        <end position="117"/>
    </location>
</feature>
<dbReference type="Proteomes" id="UP001638015">
    <property type="component" value="Unassembled WGS sequence"/>
</dbReference>
<accession>A0ABW9MVB3</accession>
<evidence type="ECO:0000256" key="1">
    <source>
        <dbReference type="SAM" id="Phobius"/>
    </source>
</evidence>
<comment type="caution">
    <text evidence="2">The sequence shown here is derived from an EMBL/GenBank/DDBJ whole genome shotgun (WGS) entry which is preliminary data.</text>
</comment>
<dbReference type="EMBL" id="JBGMEH010000002">
    <property type="protein sequence ID" value="MFO3715753.1"/>
    <property type="molecule type" value="Genomic_DNA"/>
</dbReference>
<reference evidence="2 3" key="1">
    <citation type="journal article" date="2025" name="Anaerobe">
        <title>Description of Anaerococcus kampingiae sp. nov., Anaerococcus groningensis sp. nov., Anaerococcus martiniensis sp. nov., and Anaerococcus cruorum sp. nov., isolated from human clinical specimens.</title>
        <authorList>
            <person name="Boiten K.E."/>
            <person name="Meijer J."/>
            <person name="van Wezel E.M."/>
            <person name="Veloo A.C.M."/>
        </authorList>
    </citation>
    <scope>NUCLEOTIDE SEQUENCE [LARGE SCALE GENOMIC DNA]</scope>
    <source>
        <strain evidence="2 3">ENR1039</strain>
    </source>
</reference>
<keyword evidence="1" id="KW-0812">Transmembrane</keyword>
<keyword evidence="1" id="KW-0472">Membrane</keyword>
<feature type="transmembrane region" description="Helical" evidence="1">
    <location>
        <begin position="46"/>
        <end position="66"/>
    </location>
</feature>
<organism evidence="2 3">
    <name type="scientific">Anaerococcus cruorum</name>
    <dbReference type="NCBI Taxonomy" id="3115617"/>
    <lineage>
        <taxon>Bacteria</taxon>
        <taxon>Bacillati</taxon>
        <taxon>Bacillota</taxon>
        <taxon>Tissierellia</taxon>
        <taxon>Tissierellales</taxon>
        <taxon>Peptoniphilaceae</taxon>
        <taxon>Anaerococcus</taxon>
    </lineage>
</organism>
<feature type="transmembrane region" description="Helical" evidence="1">
    <location>
        <begin position="233"/>
        <end position="254"/>
    </location>
</feature>
<sequence length="262" mass="28446">MGKLFVQIFKEDFKSMVLWLFLPLASALIFMQLLSAFPGGPILSIAMGFSMTLLIIGPFLSLAIAAKNDNERFYGNRAGFYSALPLSTNAITGARIINYILLGIVIVLSGMINFIILNLASAPGLSLSEIFTSLSNLVEQIGGAKFAMALLSLFSFGVYIVSAIMLANTFGSSNVFGKKSKFGPIIVFLIIFFGLGMIGAKFQSTALADYLYQSFDVGSAEVEVAYSSTARLMLIPFIINILISLGFYGLTYYFHDKKLSVD</sequence>
<proteinExistence type="predicted"/>
<feature type="transmembrane region" description="Helical" evidence="1">
    <location>
        <begin position="146"/>
        <end position="170"/>
    </location>
</feature>
<name>A0ABW9MVB3_9FIRM</name>
<evidence type="ECO:0000313" key="2">
    <source>
        <dbReference type="EMBL" id="MFO3715753.1"/>
    </source>
</evidence>
<gene>
    <name evidence="2" type="ORF">ACCQ40_02980</name>
</gene>
<keyword evidence="1" id="KW-1133">Transmembrane helix</keyword>
<feature type="transmembrane region" description="Helical" evidence="1">
    <location>
        <begin position="182"/>
        <end position="202"/>
    </location>
</feature>
<evidence type="ECO:0008006" key="4">
    <source>
        <dbReference type="Google" id="ProtNLM"/>
    </source>
</evidence>
<dbReference type="RefSeq" id="WP_410032559.1">
    <property type="nucleotide sequence ID" value="NZ_JBGMEH010000002.1"/>
</dbReference>
<evidence type="ECO:0000313" key="3">
    <source>
        <dbReference type="Proteomes" id="UP001638015"/>
    </source>
</evidence>
<protein>
    <recommendedName>
        <fullName evidence="4">ABC-2 family transporter protein</fullName>
    </recommendedName>
</protein>